<dbReference type="PANTHER" id="PTHR33744">
    <property type="entry name" value="CARBOHYDRATE DIACID REGULATOR"/>
    <property type="match status" value="1"/>
</dbReference>
<dbReference type="InterPro" id="IPR042070">
    <property type="entry name" value="PucR_C-HTH_sf"/>
</dbReference>
<evidence type="ECO:0000313" key="4">
    <source>
        <dbReference type="Proteomes" id="UP000060513"/>
    </source>
</evidence>
<dbReference type="OrthoDB" id="5243741at2"/>
<dbReference type="AlphaFoldDB" id="A0A0M4D1M8"/>
<dbReference type="RefSeq" id="WP_005309140.1">
    <property type="nucleotide sequence ID" value="NZ_CP011340.1"/>
</dbReference>
<organism evidence="3">
    <name type="scientific">Streptomyces pristinaespiralis</name>
    <dbReference type="NCBI Taxonomy" id="38300"/>
    <lineage>
        <taxon>Bacteria</taxon>
        <taxon>Bacillati</taxon>
        <taxon>Actinomycetota</taxon>
        <taxon>Actinomycetes</taxon>
        <taxon>Kitasatosporales</taxon>
        <taxon>Streptomycetaceae</taxon>
        <taxon>Streptomyces</taxon>
    </lineage>
</organism>
<dbReference type="KEGG" id="spri:SPRI_1085"/>
<dbReference type="Pfam" id="PF13556">
    <property type="entry name" value="HTH_30"/>
    <property type="match status" value="1"/>
</dbReference>
<proteinExistence type="predicted"/>
<evidence type="ECO:0000313" key="3">
    <source>
        <dbReference type="EMBL" id="ALC19391.1"/>
    </source>
</evidence>
<evidence type="ECO:0000259" key="1">
    <source>
        <dbReference type="Pfam" id="PF13556"/>
    </source>
</evidence>
<feature type="domain" description="PucR-like N-terminal" evidence="2">
    <location>
        <begin position="18"/>
        <end position="179"/>
    </location>
</feature>
<accession>A0A0M4D1M8</accession>
<evidence type="ECO:0000259" key="2">
    <source>
        <dbReference type="Pfam" id="PF25906"/>
    </source>
</evidence>
<sequence length="405" mass="45203">MPRTTTQPSDAGEPLGPLPQEFAAIIRPELPSLIQEIGIEVTRAYPEYGRLLKGPYGQAIQIGVEQNISVFVEQVASPSTPSPLRDEMLRRFGRFEAYEGRSLDSLHGAYRLGARVALRRAKRIGRRYNLSPTLMLSFADALFAYVDELEALTREGYLEVRARTAEQDATVRRRLLHLIMAGPPVPRSAITELSEQAGWPLPEKVTLVALRTSPELAGTELDNDVLAELGGPHPHLLVPGPVDDQRRHTLENALTGHRAAVGLTVPTADAADSIRWARRLLDFIDSGVVDDAPLTFCSDHMLTLWLLSDPALLNQLAERELAPLAGLTPTRRNRLLETLRIWLDTRGTAARMGELLDVHPQTVRYRLRNLESIFGDQLTDPESRFATEVVLRALHLRERRDDNAR</sequence>
<dbReference type="Pfam" id="PF25906">
    <property type="entry name" value="PucR-like_N"/>
    <property type="match status" value="1"/>
</dbReference>
<dbReference type="InterPro" id="IPR025736">
    <property type="entry name" value="PucR_C-HTH_dom"/>
</dbReference>
<feature type="domain" description="PucR C-terminal helix-turn-helix" evidence="1">
    <location>
        <begin position="335"/>
        <end position="393"/>
    </location>
</feature>
<protein>
    <submittedName>
        <fullName evidence="3">Polyketide synthase regulator</fullName>
    </submittedName>
</protein>
<dbReference type="STRING" id="38300.SPRI_1085"/>
<dbReference type="InterPro" id="IPR051448">
    <property type="entry name" value="CdaR-like_regulators"/>
</dbReference>
<name>A0A0M4D1M8_STRPR</name>
<dbReference type="GeneID" id="97237840"/>
<dbReference type="InterPro" id="IPR058663">
    <property type="entry name" value="PucR-like_N"/>
</dbReference>
<dbReference type="Proteomes" id="UP000060513">
    <property type="component" value="Chromosome"/>
</dbReference>
<reference evidence="3 4" key="1">
    <citation type="submission" date="2015-08" db="EMBL/GenBank/DDBJ databases">
        <title>Genome sequence of the pristinamycin over-producing bacterium Streptomyces pristinaespiralis HCCB10218.</title>
        <authorList>
            <person name="Tian J."/>
            <person name="Yang J."/>
            <person name="Li L."/>
            <person name="Ruan L."/>
            <person name="Wei W."/>
            <person name="Zheng G."/>
            <person name="Wei Z."/>
            <person name="Yang S."/>
            <person name="Ge M."/>
            <person name="Jiang W."/>
            <person name="Lu Y."/>
        </authorList>
    </citation>
    <scope>NUCLEOTIDE SEQUENCE [LARGE SCALE GENOMIC DNA]</scope>
    <source>
        <strain evidence="3 4">HCCB 10218</strain>
    </source>
</reference>
<gene>
    <name evidence="3" type="ORF">SPRI_1085</name>
</gene>
<dbReference type="EMBL" id="CP011340">
    <property type="protein sequence ID" value="ALC19391.1"/>
    <property type="molecule type" value="Genomic_DNA"/>
</dbReference>
<dbReference type="OMA" id="IMRPELP"/>
<dbReference type="PANTHER" id="PTHR33744:SF1">
    <property type="entry name" value="DNA-BINDING TRANSCRIPTIONAL ACTIVATOR ADER"/>
    <property type="match status" value="1"/>
</dbReference>
<dbReference type="PATRIC" id="fig|38300.4.peg.1165"/>
<dbReference type="Gene3D" id="1.10.10.2840">
    <property type="entry name" value="PucR C-terminal helix-turn-helix domain"/>
    <property type="match status" value="1"/>
</dbReference>